<dbReference type="Pfam" id="PF09982">
    <property type="entry name" value="LpxR"/>
    <property type="match status" value="1"/>
</dbReference>
<name>A0ABS8BYK5_9RHOB</name>
<dbReference type="InterPro" id="IPR037107">
    <property type="entry name" value="Put_OMP_sf"/>
</dbReference>
<organism evidence="2 3">
    <name type="scientific">Loktanella gaetbuli</name>
    <dbReference type="NCBI Taxonomy" id="2881335"/>
    <lineage>
        <taxon>Bacteria</taxon>
        <taxon>Pseudomonadati</taxon>
        <taxon>Pseudomonadota</taxon>
        <taxon>Alphaproteobacteria</taxon>
        <taxon>Rhodobacterales</taxon>
        <taxon>Roseobacteraceae</taxon>
        <taxon>Loktanella</taxon>
    </lineage>
</organism>
<protein>
    <submittedName>
        <fullName evidence="2">Lipid A deacylase LpxR family protein</fullName>
    </submittedName>
</protein>
<feature type="chain" id="PRO_5046268985" evidence="1">
    <location>
        <begin position="22"/>
        <end position="302"/>
    </location>
</feature>
<keyword evidence="3" id="KW-1185">Reference proteome</keyword>
<accession>A0ABS8BYK5</accession>
<dbReference type="Proteomes" id="UP001138961">
    <property type="component" value="Unassembled WGS sequence"/>
</dbReference>
<dbReference type="EMBL" id="JAJATZ010000012">
    <property type="protein sequence ID" value="MCB5200795.1"/>
    <property type="molecule type" value="Genomic_DNA"/>
</dbReference>
<evidence type="ECO:0000313" key="2">
    <source>
        <dbReference type="EMBL" id="MCB5200795.1"/>
    </source>
</evidence>
<dbReference type="InterPro" id="IPR018707">
    <property type="entry name" value="LpxR"/>
</dbReference>
<dbReference type="RefSeq" id="WP_226749258.1">
    <property type="nucleotide sequence ID" value="NZ_JAJATZ010000012.1"/>
</dbReference>
<dbReference type="Gene3D" id="2.40.128.140">
    <property type="entry name" value="Outer membrane protein"/>
    <property type="match status" value="1"/>
</dbReference>
<proteinExistence type="predicted"/>
<comment type="caution">
    <text evidence="2">The sequence shown here is derived from an EMBL/GenBank/DDBJ whole genome shotgun (WGS) entry which is preliminary data.</text>
</comment>
<evidence type="ECO:0000256" key="1">
    <source>
        <dbReference type="SAM" id="SignalP"/>
    </source>
</evidence>
<sequence length="302" mass="32618">MNYTLHALILSALTCATPALSQDLLQDRQGIGNGRLFTNDVIGDGSDRWRTGSYVYSHLRAPRPHDGALQPFGDVLEYRLRAEIIAPDSGTRGRPYVGLLSAGAHTHFDLSGTDASVGADVVLVGPQTGMDDFQEFYHDTFGLQVPLNDPQLDDDVFLDVTGELRRTYQLGDQATIRPFVEAKLGTEDIARIGADLIVGRVGQDDLLVRDVVTGQLYPGAMGTGSGVGFVLGGDIASVAGSNFLPEDEGYHASDTRSRARAGVNWQPHPGLSLFYGATYLSREFDEQPEGQVVGSVRLNFSF</sequence>
<keyword evidence="1" id="KW-0732">Signal</keyword>
<evidence type="ECO:0000313" key="3">
    <source>
        <dbReference type="Proteomes" id="UP001138961"/>
    </source>
</evidence>
<feature type="signal peptide" evidence="1">
    <location>
        <begin position="1"/>
        <end position="21"/>
    </location>
</feature>
<reference evidence="2" key="1">
    <citation type="submission" date="2021-10" db="EMBL/GenBank/DDBJ databases">
        <title>Loktanella gaetbuli sp. nov., isolated from a tidal flat.</title>
        <authorList>
            <person name="Park S."/>
            <person name="Yoon J.-H."/>
        </authorList>
    </citation>
    <scope>NUCLEOTIDE SEQUENCE</scope>
    <source>
        <strain evidence="2">TSTF-M6</strain>
    </source>
</reference>
<gene>
    <name evidence="2" type="ORF">LGQ03_16275</name>
</gene>